<dbReference type="GO" id="GO:0005523">
    <property type="term" value="F:tropomyosin binding"/>
    <property type="evidence" value="ECO:0007669"/>
    <property type="project" value="TreeGrafter"/>
</dbReference>
<feature type="compositionally biased region" description="Basic and acidic residues" evidence="2">
    <location>
        <begin position="53"/>
        <end position="121"/>
    </location>
</feature>
<evidence type="ECO:0000313" key="4">
    <source>
        <dbReference type="Proteomes" id="UP001209878"/>
    </source>
</evidence>
<organism evidence="3 4">
    <name type="scientific">Ridgeia piscesae</name>
    <name type="common">Tubeworm</name>
    <dbReference type="NCBI Taxonomy" id="27915"/>
    <lineage>
        <taxon>Eukaryota</taxon>
        <taxon>Metazoa</taxon>
        <taxon>Spiralia</taxon>
        <taxon>Lophotrochozoa</taxon>
        <taxon>Annelida</taxon>
        <taxon>Polychaeta</taxon>
        <taxon>Sedentaria</taxon>
        <taxon>Canalipalpata</taxon>
        <taxon>Sabellida</taxon>
        <taxon>Siboglinidae</taxon>
        <taxon>Ridgeia</taxon>
    </lineage>
</organism>
<dbReference type="PANTHER" id="PTHR11521">
    <property type="entry name" value="TROPONIN T"/>
    <property type="match status" value="1"/>
</dbReference>
<dbReference type="SUPFAM" id="SSF90250">
    <property type="entry name" value="Troponin coil-coiled subunits"/>
    <property type="match status" value="1"/>
</dbReference>
<dbReference type="GO" id="GO:0045214">
    <property type="term" value="P:sarcomere organization"/>
    <property type="evidence" value="ECO:0007669"/>
    <property type="project" value="TreeGrafter"/>
</dbReference>
<gene>
    <name evidence="3" type="ORF">NP493_273g03000</name>
</gene>
<protein>
    <recommendedName>
        <fullName evidence="5">Troponin T</fullName>
    </recommendedName>
</protein>
<dbReference type="PANTHER" id="PTHR11521:SF1">
    <property type="entry name" value="TROPONIN T, SKELETAL MUSCLE"/>
    <property type="match status" value="1"/>
</dbReference>
<evidence type="ECO:0000256" key="2">
    <source>
        <dbReference type="SAM" id="MobiDB-lite"/>
    </source>
</evidence>
<evidence type="ECO:0000256" key="1">
    <source>
        <dbReference type="ARBA" id="ARBA00008330"/>
    </source>
</evidence>
<name>A0AAD9UCB4_RIDPI</name>
<dbReference type="Gene3D" id="1.20.5.350">
    <property type="match status" value="1"/>
</dbReference>
<comment type="caution">
    <text evidence="3">The sequence shown here is derived from an EMBL/GenBank/DDBJ whole genome shotgun (WGS) entry which is preliminary data.</text>
</comment>
<evidence type="ECO:0000313" key="3">
    <source>
        <dbReference type="EMBL" id="KAK2184262.1"/>
    </source>
</evidence>
<feature type="compositionally biased region" description="Basic and acidic residues" evidence="2">
    <location>
        <begin position="142"/>
        <end position="152"/>
    </location>
</feature>
<feature type="region of interest" description="Disordered" evidence="2">
    <location>
        <begin position="1"/>
        <end position="26"/>
    </location>
</feature>
<dbReference type="GO" id="GO:0006936">
    <property type="term" value="P:muscle contraction"/>
    <property type="evidence" value="ECO:0007669"/>
    <property type="project" value="TreeGrafter"/>
</dbReference>
<dbReference type="InterPro" id="IPR038077">
    <property type="entry name" value="Troponin_sf"/>
</dbReference>
<comment type="similarity">
    <text evidence="1">Belongs to the troponin T family.</text>
</comment>
<feature type="region of interest" description="Disordered" evidence="2">
    <location>
        <begin position="53"/>
        <end position="152"/>
    </location>
</feature>
<proteinExistence type="inferred from homology"/>
<accession>A0AAD9UCB4</accession>
<dbReference type="GO" id="GO:0005861">
    <property type="term" value="C:troponin complex"/>
    <property type="evidence" value="ECO:0007669"/>
    <property type="project" value="InterPro"/>
</dbReference>
<keyword evidence="4" id="KW-1185">Reference proteome</keyword>
<dbReference type="InterPro" id="IPR001978">
    <property type="entry name" value="Troponin"/>
</dbReference>
<sequence length="315" mass="36218">MPPPKAGPSEAELAMKRRREAQAASGILDEAAQELLESNMEERVKLEAEIEEMRKKSEQRKKERQAEEKRMAEKRAEEEARRKAEEEERKKKKEEEEARRREERAAKLAEFEKLKNPEKRNFVISSSRKTDDEGGEEEAGSGEEKKSREQLEAEKKAILAQRILPLEVGGFDSAKLMDKAKELHTLIMRLEGEKYDLEKQFKEQQIDMLELAERARSINKVGKGGLKRLTLTDGSDKIQERFAGAPAKIVMFSQFERQKDNRSYVDRRDIFLGPTYVLPPNRIAPTKILKWSDDGLPIYEDMEGAEPAAAEAEEE</sequence>
<dbReference type="Pfam" id="PF00992">
    <property type="entry name" value="Troponin"/>
    <property type="match status" value="1"/>
</dbReference>
<evidence type="ECO:0008006" key="5">
    <source>
        <dbReference type="Google" id="ProtNLM"/>
    </source>
</evidence>
<dbReference type="Proteomes" id="UP001209878">
    <property type="component" value="Unassembled WGS sequence"/>
</dbReference>
<dbReference type="AlphaFoldDB" id="A0AAD9UCB4"/>
<dbReference type="InterPro" id="IPR027707">
    <property type="entry name" value="TNNT"/>
</dbReference>
<reference evidence="3" key="1">
    <citation type="journal article" date="2023" name="Mol. Biol. Evol.">
        <title>Third-Generation Sequencing Reveals the Adaptive Role of the Epigenome in Three Deep-Sea Polychaetes.</title>
        <authorList>
            <person name="Perez M."/>
            <person name="Aroh O."/>
            <person name="Sun Y."/>
            <person name="Lan Y."/>
            <person name="Juniper S.K."/>
            <person name="Young C.R."/>
            <person name="Angers B."/>
            <person name="Qian P.Y."/>
        </authorList>
    </citation>
    <scope>NUCLEOTIDE SEQUENCE</scope>
    <source>
        <strain evidence="3">R07B-5</strain>
    </source>
</reference>
<dbReference type="GO" id="GO:0006937">
    <property type="term" value="P:regulation of muscle contraction"/>
    <property type="evidence" value="ECO:0007669"/>
    <property type="project" value="InterPro"/>
</dbReference>
<dbReference type="EMBL" id="JAODUO010000274">
    <property type="protein sequence ID" value="KAK2184262.1"/>
    <property type="molecule type" value="Genomic_DNA"/>
</dbReference>